<organism evidence="1">
    <name type="scientific">Anguilla anguilla</name>
    <name type="common">European freshwater eel</name>
    <name type="synonym">Muraena anguilla</name>
    <dbReference type="NCBI Taxonomy" id="7936"/>
    <lineage>
        <taxon>Eukaryota</taxon>
        <taxon>Metazoa</taxon>
        <taxon>Chordata</taxon>
        <taxon>Craniata</taxon>
        <taxon>Vertebrata</taxon>
        <taxon>Euteleostomi</taxon>
        <taxon>Actinopterygii</taxon>
        <taxon>Neopterygii</taxon>
        <taxon>Teleostei</taxon>
        <taxon>Anguilliformes</taxon>
        <taxon>Anguillidae</taxon>
        <taxon>Anguilla</taxon>
    </lineage>
</organism>
<dbReference type="AlphaFoldDB" id="A0A0E9T8H6"/>
<reference evidence="1" key="1">
    <citation type="submission" date="2014-11" db="EMBL/GenBank/DDBJ databases">
        <authorList>
            <person name="Amaro Gonzalez C."/>
        </authorList>
    </citation>
    <scope>NUCLEOTIDE SEQUENCE</scope>
</reference>
<name>A0A0E9T8H6_ANGAN</name>
<protein>
    <submittedName>
        <fullName evidence="1">Uncharacterized protein</fullName>
    </submittedName>
</protein>
<accession>A0A0E9T8H6</accession>
<sequence length="28" mass="2887">MTCCHVSLVCDLSGTCVIECGLSPCLLS</sequence>
<dbReference type="EMBL" id="GBXM01058598">
    <property type="protein sequence ID" value="JAH49979.1"/>
    <property type="molecule type" value="Transcribed_RNA"/>
</dbReference>
<reference evidence="1" key="2">
    <citation type="journal article" date="2015" name="Fish Shellfish Immunol.">
        <title>Early steps in the European eel (Anguilla anguilla)-Vibrio vulnificus interaction in the gills: Role of the RtxA13 toxin.</title>
        <authorList>
            <person name="Callol A."/>
            <person name="Pajuelo D."/>
            <person name="Ebbesson L."/>
            <person name="Teles M."/>
            <person name="MacKenzie S."/>
            <person name="Amaro C."/>
        </authorList>
    </citation>
    <scope>NUCLEOTIDE SEQUENCE</scope>
</reference>
<evidence type="ECO:0000313" key="1">
    <source>
        <dbReference type="EMBL" id="JAH49979.1"/>
    </source>
</evidence>
<proteinExistence type="predicted"/>